<dbReference type="InterPro" id="IPR000160">
    <property type="entry name" value="GGDEF_dom"/>
</dbReference>
<dbReference type="EMBL" id="AZRA01000005">
    <property type="protein sequence ID" value="KDB54201.1"/>
    <property type="molecule type" value="Genomic_DNA"/>
</dbReference>
<dbReference type="NCBIfam" id="TIGR00254">
    <property type="entry name" value="GGDEF"/>
    <property type="match status" value="1"/>
</dbReference>
<name>A0A059KRZ6_9BURK</name>
<dbReference type="PANTHER" id="PTHR44757">
    <property type="entry name" value="DIGUANYLATE CYCLASE DGCP"/>
    <property type="match status" value="1"/>
</dbReference>
<dbReference type="STRING" id="34103.SAMN05421778_10294"/>
<evidence type="ECO:0000259" key="4">
    <source>
        <dbReference type="PROSITE" id="PS50887"/>
    </source>
</evidence>
<dbReference type="eggNOG" id="COG5001">
    <property type="taxonomic scope" value="Bacteria"/>
</dbReference>
<keyword evidence="1" id="KW-1133">Transmembrane helix</keyword>
<dbReference type="FunFam" id="3.20.20.450:FF:000001">
    <property type="entry name" value="Cyclic di-GMP phosphodiesterase yahA"/>
    <property type="match status" value="1"/>
</dbReference>
<dbReference type="GO" id="GO:0016020">
    <property type="term" value="C:membrane"/>
    <property type="evidence" value="ECO:0007669"/>
    <property type="project" value="InterPro"/>
</dbReference>
<proteinExistence type="predicted"/>
<dbReference type="Pfam" id="PF00672">
    <property type="entry name" value="HAMP"/>
    <property type="match status" value="1"/>
</dbReference>
<dbReference type="PROSITE" id="PS50887">
    <property type="entry name" value="GGDEF"/>
    <property type="match status" value="1"/>
</dbReference>
<comment type="caution">
    <text evidence="5">The sequence shown here is derived from an EMBL/GenBank/DDBJ whole genome shotgun (WGS) entry which is preliminary data.</text>
</comment>
<dbReference type="AlphaFoldDB" id="A0A059KRZ6"/>
<feature type="transmembrane region" description="Helical" evidence="1">
    <location>
        <begin position="12"/>
        <end position="35"/>
    </location>
</feature>
<keyword evidence="1" id="KW-0472">Membrane</keyword>
<feature type="domain" description="EAL" evidence="2">
    <location>
        <begin position="544"/>
        <end position="797"/>
    </location>
</feature>
<dbReference type="CDD" id="cd01948">
    <property type="entry name" value="EAL"/>
    <property type="match status" value="1"/>
</dbReference>
<evidence type="ECO:0000259" key="2">
    <source>
        <dbReference type="PROSITE" id="PS50883"/>
    </source>
</evidence>
<dbReference type="Pfam" id="PF00563">
    <property type="entry name" value="EAL"/>
    <property type="match status" value="1"/>
</dbReference>
<reference evidence="5 6" key="1">
    <citation type="journal article" date="2014" name="FEMS Microbiol. Ecol.">
        <title>Sphaerotilus natans encrusted with nanoball-shaped Fe(III) oxide minerals formed by nitrate-reducing mixotrophic Fe(II) oxidation.</title>
        <authorList>
            <person name="Park S."/>
            <person name="Kim D.H."/>
            <person name="Lee J.H."/>
            <person name="Hur H.G."/>
        </authorList>
    </citation>
    <scope>NUCLEOTIDE SEQUENCE [LARGE SCALE GENOMIC DNA]</scope>
    <source>
        <strain evidence="5 6">DSM 6575</strain>
    </source>
</reference>
<dbReference type="Gene3D" id="6.10.340.10">
    <property type="match status" value="1"/>
</dbReference>
<dbReference type="InterPro" id="IPR029787">
    <property type="entry name" value="Nucleotide_cyclase"/>
</dbReference>
<dbReference type="SMART" id="SM00267">
    <property type="entry name" value="GGDEF"/>
    <property type="match status" value="1"/>
</dbReference>
<dbReference type="InterPro" id="IPR029150">
    <property type="entry name" value="dCache_3"/>
</dbReference>
<dbReference type="InterPro" id="IPR043128">
    <property type="entry name" value="Rev_trsase/Diguanyl_cyclase"/>
</dbReference>
<keyword evidence="6" id="KW-1185">Reference proteome</keyword>
<protein>
    <recommendedName>
        <fullName evidence="7">EAL domain-containing protein</fullName>
    </recommendedName>
</protein>
<dbReference type="InterPro" id="IPR001633">
    <property type="entry name" value="EAL_dom"/>
</dbReference>
<accession>A0A059KRZ6</accession>
<dbReference type="SMART" id="SM00052">
    <property type="entry name" value="EAL"/>
    <property type="match status" value="1"/>
</dbReference>
<dbReference type="RefSeq" id="WP_037477228.1">
    <property type="nucleotide sequence ID" value="NZ_AZRA01000005.1"/>
</dbReference>
<dbReference type="PANTHER" id="PTHR44757:SF2">
    <property type="entry name" value="BIOFILM ARCHITECTURE MAINTENANCE PROTEIN MBAA"/>
    <property type="match status" value="1"/>
</dbReference>
<feature type="domain" description="HAMP" evidence="3">
    <location>
        <begin position="312"/>
        <end position="368"/>
    </location>
</feature>
<evidence type="ECO:0000313" key="6">
    <source>
        <dbReference type="Proteomes" id="UP000026714"/>
    </source>
</evidence>
<dbReference type="Gene3D" id="3.20.20.450">
    <property type="entry name" value="EAL domain"/>
    <property type="match status" value="1"/>
</dbReference>
<gene>
    <name evidence="5" type="ORF">X805_01830</name>
</gene>
<dbReference type="GO" id="GO:0007165">
    <property type="term" value="P:signal transduction"/>
    <property type="evidence" value="ECO:0007669"/>
    <property type="project" value="InterPro"/>
</dbReference>
<dbReference type="SMART" id="SM00304">
    <property type="entry name" value="HAMP"/>
    <property type="match status" value="1"/>
</dbReference>
<dbReference type="PROSITE" id="PS50885">
    <property type="entry name" value="HAMP"/>
    <property type="match status" value="1"/>
</dbReference>
<evidence type="ECO:0000256" key="1">
    <source>
        <dbReference type="SAM" id="Phobius"/>
    </source>
</evidence>
<dbReference type="InterPro" id="IPR035919">
    <property type="entry name" value="EAL_sf"/>
</dbReference>
<dbReference type="Proteomes" id="UP000026714">
    <property type="component" value="Unassembled WGS sequence"/>
</dbReference>
<keyword evidence="1" id="KW-0812">Transmembrane</keyword>
<dbReference type="InterPro" id="IPR003660">
    <property type="entry name" value="HAMP_dom"/>
</dbReference>
<dbReference type="Gene3D" id="3.30.70.270">
    <property type="match status" value="1"/>
</dbReference>
<sequence>MRRMLGRPNRSLALYIALPFVAMVLLWQTVSLWLAHDAIDQSATRAIETELLTGRRIFEQLLVQRAERLGEAARLLSSDYGFRSAIASGDTSTLQDALLNQGQRIGAALALYVDPDWRAVATTPLDAAEIAPLLAEARALQQVRSDAAGEGAAMQVPGLVMVGGRPYQIVAVPVRAPRLIGWVLMGFSLDRALLDRMGEITGLRVALALDRPGASQVIASTIDAPLPAAPLQDVRCDLLLQLHGEDWQACDFRIRLASARADAPADSQTLHVVLARAIAPALLPFRDLQRQQIQLAVVALVLLALGSLALARRFSAPILALRRAAERLGAGEIDAPVALPDPARTPQDLLRLTASFEAMRQAVRQREQHIGRLAYWDTLTGLPNRAQFVDRLGERLAVADARRPLAVLMLDLDRFKHVNDGLGHGFGDRMLCEVALRLEPAAQAAGGLLARLGGDEFGLMLPQADAARACEVARALLATLQQPLRIDEQMVDCSAGLGIVLAPEHGTEPEALLGQVEVAMYEAKRRLAGVLVYQPSMDSRSSVSLSLLSELRRAVLGNELRLFLQPKVGLKSGRVLGAEALVRWVDPARGMVPPMQFIPFAEQTGFIREITRWMLATGVREMARWAELGQPLKLSINLSTRDLLDVDLVERVDALLRQHDVPAGRLCLEITESAIMDDPTRALQTLQRLSELGVQLSIDDFGTGYSSLAYLKRLPVDELKIDRSFVMGMERDLDDARIVRSTIGLAHTLGLTVVAEGVENPKLMAMLEHLGCDEAQGYGIARPMPIDDWLPWVERWQAPQTGAVKLDTDFQLL</sequence>
<dbReference type="InterPro" id="IPR052155">
    <property type="entry name" value="Biofilm_reg_signaling"/>
</dbReference>
<evidence type="ECO:0008006" key="7">
    <source>
        <dbReference type="Google" id="ProtNLM"/>
    </source>
</evidence>
<dbReference type="PROSITE" id="PS50883">
    <property type="entry name" value="EAL"/>
    <property type="match status" value="1"/>
</dbReference>
<dbReference type="SUPFAM" id="SSF141868">
    <property type="entry name" value="EAL domain-like"/>
    <property type="match status" value="1"/>
</dbReference>
<dbReference type="Pfam" id="PF14827">
    <property type="entry name" value="dCache_3"/>
    <property type="match status" value="1"/>
</dbReference>
<dbReference type="PATRIC" id="fig|1286631.3.peg.179"/>
<evidence type="ECO:0000313" key="5">
    <source>
        <dbReference type="EMBL" id="KDB54201.1"/>
    </source>
</evidence>
<organism evidence="5 6">
    <name type="scientific">Sphaerotilus natans subsp. natans DSM 6575</name>
    <dbReference type="NCBI Taxonomy" id="1286631"/>
    <lineage>
        <taxon>Bacteria</taxon>
        <taxon>Pseudomonadati</taxon>
        <taxon>Pseudomonadota</taxon>
        <taxon>Betaproteobacteria</taxon>
        <taxon>Burkholderiales</taxon>
        <taxon>Sphaerotilaceae</taxon>
        <taxon>Sphaerotilus</taxon>
    </lineage>
</organism>
<feature type="domain" description="GGDEF" evidence="4">
    <location>
        <begin position="403"/>
        <end position="535"/>
    </location>
</feature>
<evidence type="ECO:0000259" key="3">
    <source>
        <dbReference type="PROSITE" id="PS50885"/>
    </source>
</evidence>
<dbReference type="CDD" id="cd01949">
    <property type="entry name" value="GGDEF"/>
    <property type="match status" value="1"/>
</dbReference>
<dbReference type="SUPFAM" id="SSF55073">
    <property type="entry name" value="Nucleotide cyclase"/>
    <property type="match status" value="1"/>
</dbReference>
<dbReference type="Pfam" id="PF00990">
    <property type="entry name" value="GGDEF"/>
    <property type="match status" value="1"/>
</dbReference>